<feature type="region of interest" description="Disordered" evidence="9">
    <location>
        <begin position="1"/>
        <end position="22"/>
    </location>
</feature>
<evidence type="ECO:0000256" key="7">
    <source>
        <dbReference type="ARBA" id="ARBA00023136"/>
    </source>
</evidence>
<dbReference type="InterPro" id="IPR000515">
    <property type="entry name" value="MetI-like"/>
</dbReference>
<evidence type="ECO:0000256" key="8">
    <source>
        <dbReference type="RuleBase" id="RU363032"/>
    </source>
</evidence>
<dbReference type="PROSITE" id="PS50928">
    <property type="entry name" value="ABC_TM1"/>
    <property type="match status" value="1"/>
</dbReference>
<feature type="transmembrane region" description="Helical" evidence="8">
    <location>
        <begin position="457"/>
        <end position="482"/>
    </location>
</feature>
<evidence type="ECO:0000256" key="4">
    <source>
        <dbReference type="ARBA" id="ARBA00022475"/>
    </source>
</evidence>
<feature type="transmembrane region" description="Helical" evidence="8">
    <location>
        <begin position="387"/>
        <end position="408"/>
    </location>
</feature>
<feature type="transmembrane region" description="Helical" evidence="8">
    <location>
        <begin position="285"/>
        <end position="303"/>
    </location>
</feature>
<feature type="transmembrane region" description="Helical" evidence="8">
    <location>
        <begin position="204"/>
        <end position="225"/>
    </location>
</feature>
<evidence type="ECO:0000256" key="3">
    <source>
        <dbReference type="ARBA" id="ARBA00022448"/>
    </source>
</evidence>
<keyword evidence="4" id="KW-1003">Cell membrane</keyword>
<keyword evidence="12" id="KW-1185">Reference proteome</keyword>
<dbReference type="SUPFAM" id="SSF161098">
    <property type="entry name" value="MetI-like"/>
    <property type="match status" value="1"/>
</dbReference>
<evidence type="ECO:0000256" key="9">
    <source>
        <dbReference type="SAM" id="MobiDB-lite"/>
    </source>
</evidence>
<gene>
    <name evidence="11" type="ORF">SAMN05428998_103246</name>
</gene>
<comment type="subcellular location">
    <subcellularLocation>
        <location evidence="1">Cell inner membrane</location>
        <topology evidence="1">Multi-pass membrane protein</topology>
    </subcellularLocation>
    <subcellularLocation>
        <location evidence="8">Cell membrane</location>
        <topology evidence="8">Multi-pass membrane protein</topology>
    </subcellularLocation>
</comment>
<feature type="transmembrane region" description="Helical" evidence="8">
    <location>
        <begin position="231"/>
        <end position="251"/>
    </location>
</feature>
<dbReference type="PANTHER" id="PTHR30614">
    <property type="entry name" value="MEMBRANE COMPONENT OF AMINO ACID ABC TRANSPORTER"/>
    <property type="match status" value="1"/>
</dbReference>
<keyword evidence="6 8" id="KW-1133">Transmembrane helix</keyword>
<dbReference type="InterPro" id="IPR035906">
    <property type="entry name" value="MetI-like_sf"/>
</dbReference>
<comment type="similarity">
    <text evidence="2">Belongs to the binding-protein-dependent transport system permease family. HisMQ subfamily.</text>
</comment>
<feature type="transmembrane region" description="Helical" evidence="8">
    <location>
        <begin position="586"/>
        <end position="614"/>
    </location>
</feature>
<evidence type="ECO:0000256" key="1">
    <source>
        <dbReference type="ARBA" id="ARBA00004429"/>
    </source>
</evidence>
<dbReference type="GO" id="GO:0006865">
    <property type="term" value="P:amino acid transport"/>
    <property type="evidence" value="ECO:0007669"/>
    <property type="project" value="TreeGrafter"/>
</dbReference>
<dbReference type="STRING" id="560819.SAMN05428998_103246"/>
<dbReference type="RefSeq" id="WP_367575457.1">
    <property type="nucleotide sequence ID" value="NZ_FWZX01000003.1"/>
</dbReference>
<dbReference type="NCBIfam" id="TIGR01726">
    <property type="entry name" value="HEQRo_perm_3TM"/>
    <property type="match status" value="1"/>
</dbReference>
<feature type="transmembrane region" description="Helical" evidence="8">
    <location>
        <begin position="533"/>
        <end position="553"/>
    </location>
</feature>
<keyword evidence="5 8" id="KW-0812">Transmembrane</keyword>
<reference evidence="11 12" key="1">
    <citation type="submission" date="2017-04" db="EMBL/GenBank/DDBJ databases">
        <authorList>
            <person name="Afonso C.L."/>
            <person name="Miller P.J."/>
            <person name="Scott M.A."/>
            <person name="Spackman E."/>
            <person name="Goraichik I."/>
            <person name="Dimitrov K.M."/>
            <person name="Suarez D.L."/>
            <person name="Swayne D.E."/>
        </authorList>
    </citation>
    <scope>NUCLEOTIDE SEQUENCE [LARGE SCALE GENOMIC DNA]</scope>
    <source>
        <strain evidence="11 12">USBA 355</strain>
    </source>
</reference>
<keyword evidence="7 8" id="KW-0472">Membrane</keyword>
<dbReference type="AlphaFoldDB" id="A0A1Y6BFI6"/>
<name>A0A1Y6BFI6_9PROT</name>
<evidence type="ECO:0000313" key="11">
    <source>
        <dbReference type="EMBL" id="SMF05119.1"/>
    </source>
</evidence>
<evidence type="ECO:0000256" key="5">
    <source>
        <dbReference type="ARBA" id="ARBA00022692"/>
    </source>
</evidence>
<accession>A0A1Y6BFI6</accession>
<evidence type="ECO:0000313" key="12">
    <source>
        <dbReference type="Proteomes" id="UP000192917"/>
    </source>
</evidence>
<dbReference type="PANTHER" id="PTHR30614:SF41">
    <property type="entry name" value="INNER MEMBRANE AMINO-ACID ABC TRANSPORTER PERMEASE PROTEIN YHDY"/>
    <property type="match status" value="1"/>
</dbReference>
<feature type="transmembrane region" description="Helical" evidence="8">
    <location>
        <begin position="420"/>
        <end position="437"/>
    </location>
</feature>
<dbReference type="Proteomes" id="UP000192917">
    <property type="component" value="Unassembled WGS sequence"/>
</dbReference>
<feature type="transmembrane region" description="Helical" evidence="8">
    <location>
        <begin position="310"/>
        <end position="328"/>
    </location>
</feature>
<feature type="domain" description="ABC transmembrane type-1" evidence="10">
    <location>
        <begin position="458"/>
        <end position="652"/>
    </location>
</feature>
<feature type="transmembrane region" description="Helical" evidence="8">
    <location>
        <begin position="49"/>
        <end position="72"/>
    </location>
</feature>
<dbReference type="FunFam" id="1.10.3720.10:FF:000032">
    <property type="entry name" value="General amino acid ABC transporter permease"/>
    <property type="match status" value="1"/>
</dbReference>
<feature type="transmembrane region" description="Helical" evidence="8">
    <location>
        <begin position="634"/>
        <end position="655"/>
    </location>
</feature>
<evidence type="ECO:0000259" key="10">
    <source>
        <dbReference type="PROSITE" id="PS50928"/>
    </source>
</evidence>
<dbReference type="Gene3D" id="1.10.3720.10">
    <property type="entry name" value="MetI-like"/>
    <property type="match status" value="1"/>
</dbReference>
<dbReference type="InterPro" id="IPR010065">
    <property type="entry name" value="AA_ABC_transptr_permease_3TM"/>
</dbReference>
<dbReference type="InterPro" id="IPR043429">
    <property type="entry name" value="ArtM/GltK/GlnP/TcyL/YhdX-like"/>
</dbReference>
<protein>
    <submittedName>
        <fullName evidence="11">Amine acid ABC transporter, permease protein, 3-TM region, His/Glu/Gln/Arg/opine family</fullName>
    </submittedName>
</protein>
<evidence type="ECO:0000256" key="2">
    <source>
        <dbReference type="ARBA" id="ARBA00010072"/>
    </source>
</evidence>
<dbReference type="EMBL" id="FWZX01000003">
    <property type="protein sequence ID" value="SMF05119.1"/>
    <property type="molecule type" value="Genomic_DNA"/>
</dbReference>
<dbReference type="GO" id="GO:0043190">
    <property type="term" value="C:ATP-binding cassette (ABC) transporter complex"/>
    <property type="evidence" value="ECO:0007669"/>
    <property type="project" value="InterPro"/>
</dbReference>
<dbReference type="CDD" id="cd06261">
    <property type="entry name" value="TM_PBP2"/>
    <property type="match status" value="1"/>
</dbReference>
<keyword evidence="3 8" id="KW-0813">Transport</keyword>
<dbReference type="GO" id="GO:0022857">
    <property type="term" value="F:transmembrane transporter activity"/>
    <property type="evidence" value="ECO:0007669"/>
    <property type="project" value="InterPro"/>
</dbReference>
<sequence>MVMSESQVPQDDGSIYYPPGQHPNLPPPPGTVGIIGWLRENLFSSPVNAIATLATLVLLYLAVVPIVNWAVVDAVVSGPDRRVCDLGRTATALGEGIASFSAADYALDPTAAGLSESQAAKARGDQRAASSAFLGIESTLGVFLDRYAATEKAGLVPASLEPVIAKVQPQQLAAQLHDAVAKKNVAAAEEIYGELKPLTDWGSAYNGACWVVVKSRVTLFLVGFYDRDQLWRPLLAFLGLLIAVPPLLFTGMPFRRRLMWFSAAYPLIAYYLLTGVALAHGPLRLVLGALVLAAALVPFAWPGVPARRRLLVFSYVAPVLAVVLFFALGPERVFGFEPATIQAKVTDAMAAADSSLNVGQVVSKPGGLLEQFLSGDLYVLGLPLSPLWWLILIASFAWGLVSVLRQAARRASEAEWRSRRPLVVVVALLAGLILFAGNQVNHDGVVMPTVGTDKWGGLLATLISGVVGISASLPIGIVLALGRRSRLPVVRALSIAFIEAVRGVPLITVLFMSSVMLPLFLPEGVNFDKFLRALIGVALFASAYMAEVVRGGLQAIPKGQYEAADALGLTYWKNMRLIILPQALKIVIPGIVNTFIGLFKDTTLLGIIGILDLLQVAKSTNSDANWIGFFQETYVFVGLVFFSFCFTMSRYSIYLEKKLDTGHRRR</sequence>
<dbReference type="Pfam" id="PF00528">
    <property type="entry name" value="BPD_transp_1"/>
    <property type="match status" value="1"/>
</dbReference>
<evidence type="ECO:0000256" key="6">
    <source>
        <dbReference type="ARBA" id="ARBA00022989"/>
    </source>
</evidence>
<organism evidence="11 12">
    <name type="scientific">Tistlia consotensis USBA 355</name>
    <dbReference type="NCBI Taxonomy" id="560819"/>
    <lineage>
        <taxon>Bacteria</taxon>
        <taxon>Pseudomonadati</taxon>
        <taxon>Pseudomonadota</taxon>
        <taxon>Alphaproteobacteria</taxon>
        <taxon>Rhodospirillales</taxon>
        <taxon>Rhodovibrionaceae</taxon>
        <taxon>Tistlia</taxon>
    </lineage>
</organism>
<feature type="transmembrane region" description="Helical" evidence="8">
    <location>
        <begin position="258"/>
        <end position="279"/>
    </location>
</feature>
<proteinExistence type="inferred from homology"/>